<evidence type="ECO:0000313" key="3">
    <source>
        <dbReference type="Proteomes" id="UP000224317"/>
    </source>
</evidence>
<protein>
    <submittedName>
        <fullName evidence="2">Uncharacterized protein</fullName>
    </submittedName>
</protein>
<keyword evidence="3" id="KW-1185">Reference proteome</keyword>
<feature type="compositionally biased region" description="Acidic residues" evidence="1">
    <location>
        <begin position="60"/>
        <end position="72"/>
    </location>
</feature>
<sequence length="261" mass="29083">MKRKIILQLLVVSVIVTGCGKSESSNVAASSDEAISSNVVVSDETTVGGEVSQTDNTSDLSEETSSEDSVEDSAEGYKKAYIEAAKSIKEKHDFDSLKFGLIDFDGDDTPELVAKMSGSCWLYTYEDGKLRCLMDGWVYGNAGDLGYEYAPGKGIVVDGGSPFYGALYYSAYFSKHEEGELVLDYKEEEYHFDDKDGDGFPSDEELEGFSEQKVFKMEYTCENGENLSEDQIKEKIDSYNSYTFEFLEGTYSYEKFIKELS</sequence>
<dbReference type="EMBL" id="PDYH01000008">
    <property type="protein sequence ID" value="PHU41103.1"/>
    <property type="molecule type" value="Genomic_DNA"/>
</dbReference>
<dbReference type="RefSeq" id="WP_099412667.1">
    <property type="nucleotide sequence ID" value="NZ_PDYH01000008.1"/>
</dbReference>
<comment type="caution">
    <text evidence="2">The sequence shown here is derived from an EMBL/GenBank/DDBJ whole genome shotgun (WGS) entry which is preliminary data.</text>
</comment>
<evidence type="ECO:0000256" key="1">
    <source>
        <dbReference type="SAM" id="MobiDB-lite"/>
    </source>
</evidence>
<evidence type="ECO:0000313" key="2">
    <source>
        <dbReference type="EMBL" id="PHU41103.1"/>
    </source>
</evidence>
<accession>A0A2G3EDA2</accession>
<proteinExistence type="predicted"/>
<dbReference type="PROSITE" id="PS51257">
    <property type="entry name" value="PROKAR_LIPOPROTEIN"/>
    <property type="match status" value="1"/>
</dbReference>
<dbReference type="AlphaFoldDB" id="A0A2G3EDA2"/>
<gene>
    <name evidence="2" type="ORF">CSX00_01965</name>
</gene>
<organism evidence="2 3">
    <name type="scientific">Pseudobutyrivibrio ruminis</name>
    <dbReference type="NCBI Taxonomy" id="46206"/>
    <lineage>
        <taxon>Bacteria</taxon>
        <taxon>Bacillati</taxon>
        <taxon>Bacillota</taxon>
        <taxon>Clostridia</taxon>
        <taxon>Lachnospirales</taxon>
        <taxon>Lachnospiraceae</taxon>
        <taxon>Pseudobutyrivibrio</taxon>
    </lineage>
</organism>
<dbReference type="Proteomes" id="UP000224317">
    <property type="component" value="Unassembled WGS sequence"/>
</dbReference>
<name>A0A2G3EDA2_9FIRM</name>
<reference evidence="2" key="1">
    <citation type="submission" date="2017-10" db="EMBL/GenBank/DDBJ databases">
        <title>Resolving the taxonomy of Roseburia spp., Eubacterium rectale and Agathobacter spp. through phylogenomic analysis.</title>
        <authorList>
            <person name="Sheridan P.O."/>
            <person name="Walker A.W."/>
            <person name="Duncan S.H."/>
            <person name="Scott K.P."/>
            <person name="Toole P.W.O."/>
            <person name="Luis P."/>
            <person name="Flint H.J."/>
        </authorList>
    </citation>
    <scope>NUCLEOTIDE SEQUENCE [LARGE SCALE GENOMIC DNA]</scope>
    <source>
        <strain evidence="2">JK10</strain>
    </source>
</reference>
<feature type="region of interest" description="Disordered" evidence="1">
    <location>
        <begin position="48"/>
        <end position="72"/>
    </location>
</feature>